<evidence type="ECO:0000313" key="21">
    <source>
        <dbReference type="Proteomes" id="UP001347796"/>
    </source>
</evidence>
<dbReference type="InterPro" id="IPR007266">
    <property type="entry name" value="Ero1"/>
</dbReference>
<feature type="disulfide bond" description="Redox-active" evidence="18">
    <location>
        <begin position="382"/>
        <end position="385"/>
    </location>
</feature>
<dbReference type="GO" id="GO:0005789">
    <property type="term" value="C:endoplasmic reticulum membrane"/>
    <property type="evidence" value="ECO:0007669"/>
    <property type="project" value="UniProtKB-SubCell"/>
</dbReference>
<feature type="binding site" evidence="17">
    <location>
        <position position="277"/>
    </location>
    <ligand>
        <name>FAD</name>
        <dbReference type="ChEBI" id="CHEBI:57692"/>
    </ligand>
</feature>
<evidence type="ECO:0000256" key="12">
    <source>
        <dbReference type="ARBA" id="ARBA00023136"/>
    </source>
</evidence>
<evidence type="ECO:0000256" key="7">
    <source>
        <dbReference type="ARBA" id="ARBA00022729"/>
    </source>
</evidence>
<keyword evidence="11" id="KW-0560">Oxidoreductase</keyword>
<evidence type="ECO:0000256" key="13">
    <source>
        <dbReference type="ARBA" id="ARBA00023157"/>
    </source>
</evidence>
<keyword evidence="6" id="KW-0285">Flavoprotein</keyword>
<keyword evidence="14" id="KW-0325">Glycoprotein</keyword>
<keyword evidence="13 18" id="KW-1015">Disulfide bond</keyword>
<proteinExistence type="inferred from homology"/>
<keyword evidence="7 19" id="KW-0732">Signal</keyword>
<keyword evidence="10" id="KW-0249">Electron transport</keyword>
<evidence type="ECO:0000256" key="9">
    <source>
        <dbReference type="ARBA" id="ARBA00022827"/>
    </source>
</evidence>
<evidence type="ECO:0000256" key="14">
    <source>
        <dbReference type="ARBA" id="ARBA00023180"/>
    </source>
</evidence>
<keyword evidence="5" id="KW-0813">Transport</keyword>
<dbReference type="PANTHER" id="PTHR12613">
    <property type="entry name" value="ERO1-RELATED"/>
    <property type="match status" value="1"/>
</dbReference>
<evidence type="ECO:0000256" key="17">
    <source>
        <dbReference type="PIRSR" id="PIRSR017205-2"/>
    </source>
</evidence>
<evidence type="ECO:0000256" key="3">
    <source>
        <dbReference type="ARBA" id="ARBA00008277"/>
    </source>
</evidence>
<feature type="active site" description="Nucleophile" evidence="16">
    <location>
        <position position="382"/>
    </location>
</feature>
<feature type="disulfide bond" description="Redox-active" evidence="18">
    <location>
        <begin position="93"/>
        <end position="98"/>
    </location>
</feature>
<comment type="caution">
    <text evidence="20">The sequence shown here is derived from an EMBL/GenBank/DDBJ whole genome shotgun (WGS) entry which is preliminary data.</text>
</comment>
<dbReference type="GO" id="GO:0015035">
    <property type="term" value="F:protein-disulfide reductase activity"/>
    <property type="evidence" value="ECO:0007669"/>
    <property type="project" value="InterPro"/>
</dbReference>
<evidence type="ECO:0000256" key="2">
    <source>
        <dbReference type="ARBA" id="ARBA00004367"/>
    </source>
</evidence>
<evidence type="ECO:0000256" key="8">
    <source>
        <dbReference type="ARBA" id="ARBA00022824"/>
    </source>
</evidence>
<comment type="similarity">
    <text evidence="3">Belongs to the EROs family.</text>
</comment>
<evidence type="ECO:0000256" key="5">
    <source>
        <dbReference type="ARBA" id="ARBA00022448"/>
    </source>
</evidence>
<accession>A0AAN8JW50</accession>
<dbReference type="SUPFAM" id="SSF110019">
    <property type="entry name" value="ERO1-like"/>
    <property type="match status" value="1"/>
</dbReference>
<keyword evidence="12" id="KW-0472">Membrane</keyword>
<gene>
    <name evidence="20" type="ORF">SNE40_009122</name>
</gene>
<name>A0AAN8JW50_PATCE</name>
<feature type="binding site" evidence="17">
    <location>
        <position position="186"/>
    </location>
    <ligand>
        <name>FAD</name>
        <dbReference type="ChEBI" id="CHEBI:57692"/>
    </ligand>
</feature>
<feature type="binding site" evidence="17">
    <location>
        <position position="188"/>
    </location>
    <ligand>
        <name>FAD</name>
        <dbReference type="ChEBI" id="CHEBI:57692"/>
    </ligand>
</feature>
<evidence type="ECO:0000256" key="15">
    <source>
        <dbReference type="ARBA" id="ARBA00023284"/>
    </source>
</evidence>
<evidence type="ECO:0000256" key="10">
    <source>
        <dbReference type="ARBA" id="ARBA00022982"/>
    </source>
</evidence>
<evidence type="ECO:0000256" key="18">
    <source>
        <dbReference type="PIRSR" id="PIRSR017205-3"/>
    </source>
</evidence>
<feature type="signal peptide" evidence="19">
    <location>
        <begin position="1"/>
        <end position="19"/>
    </location>
</feature>
<dbReference type="EMBL" id="JAZGQO010000007">
    <property type="protein sequence ID" value="KAK6181219.1"/>
    <property type="molecule type" value="Genomic_DNA"/>
</dbReference>
<dbReference type="Pfam" id="PF04137">
    <property type="entry name" value="ERO1"/>
    <property type="match status" value="1"/>
</dbReference>
<dbReference type="PIRSF" id="PIRSF017205">
    <property type="entry name" value="ERO1"/>
    <property type="match status" value="1"/>
</dbReference>
<feature type="binding site" evidence="17">
    <location>
        <position position="199"/>
    </location>
    <ligand>
        <name>FAD</name>
        <dbReference type="ChEBI" id="CHEBI:57692"/>
    </ligand>
</feature>
<evidence type="ECO:0000256" key="1">
    <source>
        <dbReference type="ARBA" id="ARBA00001974"/>
    </source>
</evidence>
<comment type="subunit">
    <text evidence="4">May function both as a monomer and a homodimer.</text>
</comment>
<feature type="binding site" evidence="17">
    <location>
        <position position="238"/>
    </location>
    <ligand>
        <name>FAD</name>
        <dbReference type="ChEBI" id="CHEBI:57692"/>
    </ligand>
</feature>
<dbReference type="PANTHER" id="PTHR12613:SF0">
    <property type="entry name" value="ERO1-LIKE PROTEIN"/>
    <property type="match status" value="1"/>
</dbReference>
<comment type="cofactor">
    <cofactor evidence="1 17">
        <name>FAD</name>
        <dbReference type="ChEBI" id="CHEBI:57692"/>
    </cofactor>
</comment>
<organism evidence="20 21">
    <name type="scientific">Patella caerulea</name>
    <name type="common">Rayed Mediterranean limpet</name>
    <dbReference type="NCBI Taxonomy" id="87958"/>
    <lineage>
        <taxon>Eukaryota</taxon>
        <taxon>Metazoa</taxon>
        <taxon>Spiralia</taxon>
        <taxon>Lophotrochozoa</taxon>
        <taxon>Mollusca</taxon>
        <taxon>Gastropoda</taxon>
        <taxon>Patellogastropoda</taxon>
        <taxon>Patelloidea</taxon>
        <taxon>Patellidae</taxon>
        <taxon>Patella</taxon>
    </lineage>
</organism>
<comment type="subcellular location">
    <subcellularLocation>
        <location evidence="2">Endoplasmic reticulum membrane</location>
        <topology evidence="2">Peripheral membrane protein</topology>
        <orientation evidence="2">Lumenal side</orientation>
    </subcellularLocation>
</comment>
<evidence type="ECO:0000256" key="19">
    <source>
        <dbReference type="SAM" id="SignalP"/>
    </source>
</evidence>
<keyword evidence="8" id="KW-0256">Endoplasmic reticulum</keyword>
<dbReference type="InterPro" id="IPR037192">
    <property type="entry name" value="ERO1-like_sf"/>
</dbReference>
<dbReference type="GO" id="GO:0034975">
    <property type="term" value="P:protein folding in endoplasmic reticulum"/>
    <property type="evidence" value="ECO:0007669"/>
    <property type="project" value="InterPro"/>
</dbReference>
<dbReference type="AlphaFoldDB" id="A0AAN8JW50"/>
<evidence type="ECO:0000256" key="11">
    <source>
        <dbReference type="ARBA" id="ARBA00023002"/>
    </source>
</evidence>
<protein>
    <submittedName>
        <fullName evidence="20">Uncharacterized protein</fullName>
    </submittedName>
</protein>
<dbReference type="GO" id="GO:0071949">
    <property type="term" value="F:FAD binding"/>
    <property type="evidence" value="ECO:0007669"/>
    <property type="project" value="InterPro"/>
</dbReference>
<evidence type="ECO:0000256" key="6">
    <source>
        <dbReference type="ARBA" id="ARBA00022630"/>
    </source>
</evidence>
<keyword evidence="21" id="KW-1185">Reference proteome</keyword>
<feature type="chain" id="PRO_5042832280" evidence="19">
    <location>
        <begin position="20"/>
        <end position="458"/>
    </location>
</feature>
<dbReference type="GO" id="GO:0016972">
    <property type="term" value="F:thiol oxidase activity"/>
    <property type="evidence" value="ECO:0007669"/>
    <property type="project" value="InterPro"/>
</dbReference>
<feature type="binding site" evidence="17">
    <location>
        <position position="241"/>
    </location>
    <ligand>
        <name>FAD</name>
        <dbReference type="ChEBI" id="CHEBI:57692"/>
    </ligand>
</feature>
<keyword evidence="15" id="KW-0676">Redox-active center</keyword>
<evidence type="ECO:0000256" key="4">
    <source>
        <dbReference type="ARBA" id="ARBA00011802"/>
    </source>
</evidence>
<sequence length="458" mass="52595">MKFYLGAILLVLFIDVTFQVKNNKNKSSKAADRCFCKLKGEIDDCTCKVETISEINNNKIYPRLKSLLARNYFRYFKVNLKKPCPFWPDDSRCALKDCHVDKCKEEEVPIALKKGHENKYSKEAQNEGSCEEERELGALNTSLSDESKQAFEDWNKYDESQELFCDVDDESSAGMEYVDLLLNPERYTGYKGDSPHRIWRSIYEENCFTPQPEIGYGPSKKNSPSLCLEKRTFHRLISGLHTSINIHLCYDYLFQGNSIGYGNVAKWEPNIQEFKKRFDPKTTSGAGPQRLKNLFFTYLVELRALAKAAPYLEQEDFFTGDTEEDLSLKEGIKDVLSIIKSFPDQFDESKLFAGNPVEAKLLKEEFRTHFRNVSRIMDCVGCDKCKLWGKLQTQGMGTALKILFSGDDVGPDSTVNAHHKKHFQLTRSEIFTLFNAFGRLSKSVHSLEKFKTLLNDPM</sequence>
<evidence type="ECO:0000256" key="16">
    <source>
        <dbReference type="PIRSR" id="PIRSR017205-1"/>
    </source>
</evidence>
<dbReference type="Proteomes" id="UP001347796">
    <property type="component" value="Unassembled WGS sequence"/>
</dbReference>
<feature type="active site" evidence="16">
    <location>
        <position position="385"/>
    </location>
</feature>
<keyword evidence="9 17" id="KW-0274">FAD</keyword>
<reference evidence="20 21" key="1">
    <citation type="submission" date="2024-01" db="EMBL/GenBank/DDBJ databases">
        <title>The genome of the rayed Mediterranean limpet Patella caerulea (Linnaeus, 1758).</title>
        <authorList>
            <person name="Anh-Thu Weber A."/>
            <person name="Halstead-Nussloch G."/>
        </authorList>
    </citation>
    <scope>NUCLEOTIDE SEQUENCE [LARGE SCALE GENOMIC DNA]</scope>
    <source>
        <strain evidence="20">AATW-2023a</strain>
        <tissue evidence="20">Whole specimen</tissue>
    </source>
</reference>
<evidence type="ECO:0000313" key="20">
    <source>
        <dbReference type="EMBL" id="KAK6181219.1"/>
    </source>
</evidence>